<evidence type="ECO:0000313" key="11">
    <source>
        <dbReference type="EMBL" id="MFC5000443.1"/>
    </source>
</evidence>
<dbReference type="PANTHER" id="PTHR21342:SF1">
    <property type="entry name" value="PHOSPHOPANTETHEINE ADENYLYLTRANSFERASE"/>
    <property type="match status" value="1"/>
</dbReference>
<name>A0ABV9VYG1_9ACTN</name>
<comment type="catalytic activity">
    <reaction evidence="8 9">
        <text>(R)-4'-phosphopantetheine + ATP + H(+) = 3'-dephospho-CoA + diphosphate</text>
        <dbReference type="Rhea" id="RHEA:19801"/>
        <dbReference type="ChEBI" id="CHEBI:15378"/>
        <dbReference type="ChEBI" id="CHEBI:30616"/>
        <dbReference type="ChEBI" id="CHEBI:33019"/>
        <dbReference type="ChEBI" id="CHEBI:57328"/>
        <dbReference type="ChEBI" id="CHEBI:61723"/>
        <dbReference type="EC" id="2.7.7.3"/>
    </reaction>
</comment>
<evidence type="ECO:0000256" key="3">
    <source>
        <dbReference type="ARBA" id="ARBA00022695"/>
    </source>
</evidence>
<feature type="binding site" evidence="9">
    <location>
        <position position="109"/>
    </location>
    <ligand>
        <name>ATP</name>
        <dbReference type="ChEBI" id="CHEBI:30616"/>
    </ligand>
</feature>
<evidence type="ECO:0000259" key="10">
    <source>
        <dbReference type="Pfam" id="PF01467"/>
    </source>
</evidence>
<comment type="caution">
    <text evidence="11">The sequence shown here is derived from an EMBL/GenBank/DDBJ whole genome shotgun (WGS) entry which is preliminary data.</text>
</comment>
<dbReference type="EMBL" id="JBHSIU010000023">
    <property type="protein sequence ID" value="MFC5000443.1"/>
    <property type="molecule type" value="Genomic_DNA"/>
</dbReference>
<proteinExistence type="inferred from homology"/>
<feature type="binding site" evidence="9">
    <location>
        <begin position="99"/>
        <end position="101"/>
    </location>
    <ligand>
        <name>ATP</name>
        <dbReference type="ChEBI" id="CHEBI:30616"/>
    </ligand>
</feature>
<feature type="site" description="Transition state stabilizer" evidence="9">
    <location>
        <position position="27"/>
    </location>
</feature>
<dbReference type="NCBIfam" id="TIGR01510">
    <property type="entry name" value="coaD_prev_kdtB"/>
    <property type="match status" value="1"/>
</dbReference>
<feature type="binding site" evidence="9">
    <location>
        <begin position="19"/>
        <end position="20"/>
    </location>
    <ligand>
        <name>ATP</name>
        <dbReference type="ChEBI" id="CHEBI:30616"/>
    </ligand>
</feature>
<keyword evidence="6 9" id="KW-0460">Magnesium</keyword>
<dbReference type="InterPro" id="IPR014729">
    <property type="entry name" value="Rossmann-like_a/b/a_fold"/>
</dbReference>
<evidence type="ECO:0000256" key="7">
    <source>
        <dbReference type="ARBA" id="ARBA00022993"/>
    </source>
</evidence>
<keyword evidence="7 9" id="KW-0173">Coenzyme A biosynthesis</keyword>
<protein>
    <recommendedName>
        <fullName evidence="9">Phosphopantetheine adenylyltransferase</fullName>
        <ecNumber evidence="9">2.7.7.3</ecNumber>
    </recommendedName>
    <alternativeName>
        <fullName evidence="9">Dephospho-CoA pyrophosphorylase</fullName>
    </alternativeName>
    <alternativeName>
        <fullName evidence="9">Pantetheine-phosphate adenylyltransferase</fullName>
        <shortName evidence="9">PPAT</shortName>
    </alternativeName>
</protein>
<dbReference type="GO" id="GO:0004595">
    <property type="term" value="F:pantetheine-phosphate adenylyltransferase activity"/>
    <property type="evidence" value="ECO:0007669"/>
    <property type="project" value="UniProtKB-EC"/>
</dbReference>
<feature type="domain" description="Cytidyltransferase-like" evidence="10">
    <location>
        <begin position="15"/>
        <end position="142"/>
    </location>
</feature>
<keyword evidence="12" id="KW-1185">Reference proteome</keyword>
<feature type="binding site" evidence="9">
    <location>
        <position position="98"/>
    </location>
    <ligand>
        <name>substrate</name>
    </ligand>
</feature>
<dbReference type="InterPro" id="IPR001980">
    <property type="entry name" value="PPAT"/>
</dbReference>
<keyword evidence="3 9" id="KW-0548">Nucleotidyltransferase</keyword>
<dbReference type="SUPFAM" id="SSF52374">
    <property type="entry name" value="Nucleotidylyl transferase"/>
    <property type="match status" value="1"/>
</dbReference>
<evidence type="ECO:0000313" key="12">
    <source>
        <dbReference type="Proteomes" id="UP001595912"/>
    </source>
</evidence>
<evidence type="ECO:0000256" key="2">
    <source>
        <dbReference type="ARBA" id="ARBA00022679"/>
    </source>
</evidence>
<keyword evidence="1 9" id="KW-0963">Cytoplasm</keyword>
<comment type="function">
    <text evidence="9">Reversibly transfers an adenylyl group from ATP to 4'-phosphopantetheine, yielding dephospho-CoA (dPCoA) and pyrophosphate.</text>
</comment>
<gene>
    <name evidence="9 11" type="primary">coaD</name>
    <name evidence="11" type="ORF">ACFPIJ_21700</name>
</gene>
<feature type="binding site" evidence="9">
    <location>
        <begin position="132"/>
        <end position="138"/>
    </location>
    <ligand>
        <name>ATP</name>
        <dbReference type="ChEBI" id="CHEBI:30616"/>
    </ligand>
</feature>
<keyword evidence="4 9" id="KW-0547">Nucleotide-binding</keyword>
<comment type="similarity">
    <text evidence="9">Belongs to the bacterial CoaD family.</text>
</comment>
<keyword evidence="5 9" id="KW-0067">ATP-binding</keyword>
<comment type="subunit">
    <text evidence="9">Homohexamer.</text>
</comment>
<evidence type="ECO:0000256" key="5">
    <source>
        <dbReference type="ARBA" id="ARBA00022840"/>
    </source>
</evidence>
<dbReference type="EC" id="2.7.7.3" evidence="9"/>
<dbReference type="Pfam" id="PF01467">
    <property type="entry name" value="CTP_transf_like"/>
    <property type="match status" value="1"/>
</dbReference>
<feature type="binding site" evidence="9">
    <location>
        <position position="51"/>
    </location>
    <ligand>
        <name>substrate</name>
    </ligand>
</feature>
<comment type="pathway">
    <text evidence="9">Cofactor biosynthesis; coenzyme A biosynthesis; CoA from (R)-pantothenate: step 4/5.</text>
</comment>
<dbReference type="RefSeq" id="WP_380117001.1">
    <property type="nucleotide sequence ID" value="NZ_JBHSIU010000023.1"/>
</dbReference>
<dbReference type="Gene3D" id="3.40.50.620">
    <property type="entry name" value="HUPs"/>
    <property type="match status" value="1"/>
</dbReference>
<sequence>MPHVSYGGTGSARAVYPGTFDPFTPGHFDVVDRSRRMFDRVTVLVAVNDGKQPSGTTAERAREIRALLPAGWENVVVAAWHGLTVDYCRRNGCGVIIRGVRNSGDCAHEYELAAMNEALGVTTLLLPARPELATMSSTAVRALQRGGASVLETMYANLTEVVRQRPGTAVVRSTAGAVEETYDLLVDALRKPSP</sequence>
<dbReference type="PRINTS" id="PR01020">
    <property type="entry name" value="LPSBIOSNTHSS"/>
</dbReference>
<feature type="binding site" evidence="9">
    <location>
        <position position="27"/>
    </location>
    <ligand>
        <name>ATP</name>
        <dbReference type="ChEBI" id="CHEBI:30616"/>
    </ligand>
</feature>
<dbReference type="PANTHER" id="PTHR21342">
    <property type="entry name" value="PHOSPHOPANTETHEINE ADENYLYLTRANSFERASE"/>
    <property type="match status" value="1"/>
</dbReference>
<organism evidence="11 12">
    <name type="scientific">Dactylosporangium cerinum</name>
    <dbReference type="NCBI Taxonomy" id="1434730"/>
    <lineage>
        <taxon>Bacteria</taxon>
        <taxon>Bacillati</taxon>
        <taxon>Actinomycetota</taxon>
        <taxon>Actinomycetes</taxon>
        <taxon>Micromonosporales</taxon>
        <taxon>Micromonosporaceae</taxon>
        <taxon>Dactylosporangium</taxon>
    </lineage>
</organism>
<dbReference type="InterPro" id="IPR004821">
    <property type="entry name" value="Cyt_trans-like"/>
</dbReference>
<evidence type="ECO:0000256" key="9">
    <source>
        <dbReference type="HAMAP-Rule" id="MF_00151"/>
    </source>
</evidence>
<reference evidence="12" key="1">
    <citation type="journal article" date="2019" name="Int. J. Syst. Evol. Microbiol.">
        <title>The Global Catalogue of Microorganisms (GCM) 10K type strain sequencing project: providing services to taxonomists for standard genome sequencing and annotation.</title>
        <authorList>
            <consortium name="The Broad Institute Genomics Platform"/>
            <consortium name="The Broad Institute Genome Sequencing Center for Infectious Disease"/>
            <person name="Wu L."/>
            <person name="Ma J."/>
        </authorList>
    </citation>
    <scope>NUCLEOTIDE SEQUENCE [LARGE SCALE GENOMIC DNA]</scope>
    <source>
        <strain evidence="12">CGMCC 4.7152</strain>
    </source>
</reference>
<feature type="binding site" evidence="9">
    <location>
        <position position="84"/>
    </location>
    <ligand>
        <name>substrate</name>
    </ligand>
</feature>
<evidence type="ECO:0000256" key="4">
    <source>
        <dbReference type="ARBA" id="ARBA00022741"/>
    </source>
</evidence>
<dbReference type="HAMAP" id="MF_00151">
    <property type="entry name" value="PPAT_bact"/>
    <property type="match status" value="1"/>
</dbReference>
<evidence type="ECO:0000256" key="1">
    <source>
        <dbReference type="ARBA" id="ARBA00022490"/>
    </source>
</evidence>
<comment type="cofactor">
    <cofactor evidence="9">
        <name>Mg(2+)</name>
        <dbReference type="ChEBI" id="CHEBI:18420"/>
    </cofactor>
</comment>
<accession>A0ABV9VYG1</accession>
<dbReference type="NCBIfam" id="TIGR00125">
    <property type="entry name" value="cyt_tran_rel"/>
    <property type="match status" value="1"/>
</dbReference>
<keyword evidence="2 9" id="KW-0808">Transferase</keyword>
<comment type="subcellular location">
    <subcellularLocation>
        <location evidence="9">Cytoplasm</location>
    </subcellularLocation>
</comment>
<dbReference type="Proteomes" id="UP001595912">
    <property type="component" value="Unassembled WGS sequence"/>
</dbReference>
<evidence type="ECO:0000256" key="6">
    <source>
        <dbReference type="ARBA" id="ARBA00022842"/>
    </source>
</evidence>
<evidence type="ECO:0000256" key="8">
    <source>
        <dbReference type="ARBA" id="ARBA00029346"/>
    </source>
</evidence>
<feature type="binding site" evidence="9">
    <location>
        <position position="19"/>
    </location>
    <ligand>
        <name>substrate</name>
    </ligand>
</feature>